<organism evidence="5 6">
    <name type="scientific">Oryza meyeriana var. granulata</name>
    <dbReference type="NCBI Taxonomy" id="110450"/>
    <lineage>
        <taxon>Eukaryota</taxon>
        <taxon>Viridiplantae</taxon>
        <taxon>Streptophyta</taxon>
        <taxon>Embryophyta</taxon>
        <taxon>Tracheophyta</taxon>
        <taxon>Spermatophyta</taxon>
        <taxon>Magnoliopsida</taxon>
        <taxon>Liliopsida</taxon>
        <taxon>Poales</taxon>
        <taxon>Poaceae</taxon>
        <taxon>BOP clade</taxon>
        <taxon>Oryzoideae</taxon>
        <taxon>Oryzeae</taxon>
        <taxon>Oryzinae</taxon>
        <taxon>Oryza</taxon>
        <taxon>Oryza meyeriana</taxon>
    </lineage>
</organism>
<dbReference type="PROSITE" id="PS01173">
    <property type="entry name" value="LIPASE_GDXG_HIS"/>
    <property type="match status" value="1"/>
</dbReference>
<dbReference type="Pfam" id="PF07859">
    <property type="entry name" value="Abhydrolase_3"/>
    <property type="match status" value="1"/>
</dbReference>
<protein>
    <recommendedName>
        <fullName evidence="4">Alpha/beta hydrolase fold-3 domain-containing protein</fullName>
    </recommendedName>
</protein>
<comment type="caution">
    <text evidence="5">The sequence shown here is derived from an EMBL/GenBank/DDBJ whole genome shotgun (WGS) entry which is preliminary data.</text>
</comment>
<dbReference type="OrthoDB" id="408631at2759"/>
<sequence length="302" mass="32130">MVARSTSQKNSSPPLTATEPEADDKVVLESLEHFRIYKSGKIDRLNRSPVLPAGLDEVTGVTSKDAVLDADTGVSVRLFLPKMQGPSKKLSVLVFFHGGAFFIESAGSATYHNYVNSLAAAPGVLVVSVDYRLAPEHPLPAAYNDSWAGLQWAASAQDGWIAEHGDTARLFVAGDSAGANIPHEMLIEGEPEGGAAITAAMWSYACPGAAAGADDPRLNPRAPGGLALEELPCERMFVCAGQKDVLVARNRAYYDAVAASAWRGSAAWLESEGEGHVFFLGKPECENAKQLMDRIVEFIAGE</sequence>
<evidence type="ECO:0000256" key="3">
    <source>
        <dbReference type="SAM" id="MobiDB-lite"/>
    </source>
</evidence>
<proteinExistence type="inferred from homology"/>
<gene>
    <name evidence="5" type="ORF">E2562_037038</name>
</gene>
<evidence type="ECO:0000259" key="4">
    <source>
        <dbReference type="Pfam" id="PF07859"/>
    </source>
</evidence>
<feature type="domain" description="Alpha/beta hydrolase fold-3" evidence="4">
    <location>
        <begin position="93"/>
        <end position="201"/>
    </location>
</feature>
<feature type="compositionally biased region" description="Polar residues" evidence="3">
    <location>
        <begin position="1"/>
        <end position="15"/>
    </location>
</feature>
<dbReference type="InterPro" id="IPR013094">
    <property type="entry name" value="AB_hydrolase_3"/>
</dbReference>
<accession>A0A6G1DSW9</accession>
<evidence type="ECO:0000313" key="5">
    <source>
        <dbReference type="EMBL" id="KAF0915587.1"/>
    </source>
</evidence>
<dbReference type="InterPro" id="IPR050466">
    <property type="entry name" value="Carboxylest/Gibb_receptor"/>
</dbReference>
<evidence type="ECO:0000313" key="6">
    <source>
        <dbReference type="Proteomes" id="UP000479710"/>
    </source>
</evidence>
<dbReference type="Proteomes" id="UP000479710">
    <property type="component" value="Unassembled WGS sequence"/>
</dbReference>
<dbReference type="AlphaFoldDB" id="A0A6G1DSW9"/>
<dbReference type="GO" id="GO:0016787">
    <property type="term" value="F:hydrolase activity"/>
    <property type="evidence" value="ECO:0007669"/>
    <property type="project" value="UniProtKB-KW"/>
</dbReference>
<evidence type="ECO:0000256" key="2">
    <source>
        <dbReference type="ARBA" id="ARBA00022801"/>
    </source>
</evidence>
<dbReference type="Gene3D" id="3.40.50.1820">
    <property type="entry name" value="alpha/beta hydrolase"/>
    <property type="match status" value="1"/>
</dbReference>
<dbReference type="EMBL" id="SPHZ02000006">
    <property type="protein sequence ID" value="KAF0915587.1"/>
    <property type="molecule type" value="Genomic_DNA"/>
</dbReference>
<dbReference type="PANTHER" id="PTHR23024">
    <property type="entry name" value="ARYLACETAMIDE DEACETYLASE"/>
    <property type="match status" value="1"/>
</dbReference>
<reference evidence="5 6" key="1">
    <citation type="submission" date="2019-11" db="EMBL/GenBank/DDBJ databases">
        <title>Whole genome sequence of Oryza granulata.</title>
        <authorList>
            <person name="Li W."/>
        </authorList>
    </citation>
    <scope>NUCLEOTIDE SEQUENCE [LARGE SCALE GENOMIC DNA]</scope>
    <source>
        <strain evidence="6">cv. Menghai</strain>
        <tissue evidence="5">Leaf</tissue>
    </source>
</reference>
<dbReference type="SUPFAM" id="SSF53474">
    <property type="entry name" value="alpha/beta-Hydrolases"/>
    <property type="match status" value="1"/>
</dbReference>
<feature type="region of interest" description="Disordered" evidence="3">
    <location>
        <begin position="1"/>
        <end position="22"/>
    </location>
</feature>
<keyword evidence="2" id="KW-0378">Hydrolase</keyword>
<evidence type="ECO:0000256" key="1">
    <source>
        <dbReference type="ARBA" id="ARBA00010515"/>
    </source>
</evidence>
<keyword evidence="6" id="KW-1185">Reference proteome</keyword>
<comment type="similarity">
    <text evidence="1">Belongs to the 'GDXG' lipolytic enzyme family.</text>
</comment>
<dbReference type="InterPro" id="IPR002168">
    <property type="entry name" value="Lipase_GDXG_HIS_AS"/>
</dbReference>
<name>A0A6G1DSW9_9ORYZ</name>
<dbReference type="InterPro" id="IPR029058">
    <property type="entry name" value="AB_hydrolase_fold"/>
</dbReference>
<dbReference type="PANTHER" id="PTHR23024:SF358">
    <property type="entry name" value="OS09G0460300 PROTEIN"/>
    <property type="match status" value="1"/>
</dbReference>